<evidence type="ECO:0000259" key="11">
    <source>
        <dbReference type="PROSITE" id="PS51755"/>
    </source>
</evidence>
<keyword evidence="5" id="KW-0805">Transcription regulation</keyword>
<dbReference type="SMART" id="SM00862">
    <property type="entry name" value="Trans_reg_C"/>
    <property type="match status" value="1"/>
</dbReference>
<reference evidence="12 13" key="1">
    <citation type="submission" date="2016-10" db="EMBL/GenBank/DDBJ databases">
        <authorList>
            <person name="de Groot N.N."/>
        </authorList>
    </citation>
    <scope>NUCLEOTIDE SEQUENCE [LARGE SCALE GENOMIC DNA]</scope>
    <source>
        <strain evidence="12 13">DSM 15123</strain>
    </source>
</reference>
<dbReference type="GO" id="GO:0006355">
    <property type="term" value="P:regulation of DNA-templated transcription"/>
    <property type="evidence" value="ECO:0007669"/>
    <property type="project" value="InterPro"/>
</dbReference>
<dbReference type="CDD" id="cd00383">
    <property type="entry name" value="trans_reg_C"/>
    <property type="match status" value="1"/>
</dbReference>
<dbReference type="GO" id="GO:0000976">
    <property type="term" value="F:transcription cis-regulatory region binding"/>
    <property type="evidence" value="ECO:0007669"/>
    <property type="project" value="TreeGrafter"/>
</dbReference>
<evidence type="ECO:0000256" key="2">
    <source>
        <dbReference type="ARBA" id="ARBA00022490"/>
    </source>
</evidence>
<accession>A0A1H8HDQ8</accession>
<dbReference type="Gene3D" id="6.10.250.690">
    <property type="match status" value="1"/>
</dbReference>
<dbReference type="PROSITE" id="PS51755">
    <property type="entry name" value="OMPR_PHOB"/>
    <property type="match status" value="1"/>
</dbReference>
<dbReference type="EMBL" id="FOCW01000002">
    <property type="protein sequence ID" value="SEN54333.1"/>
    <property type="molecule type" value="Genomic_DNA"/>
</dbReference>
<feature type="domain" description="OmpR/PhoB-type" evidence="11">
    <location>
        <begin position="140"/>
        <end position="239"/>
    </location>
</feature>
<keyword evidence="3 8" id="KW-0597">Phosphoprotein</keyword>
<evidence type="ECO:0000313" key="12">
    <source>
        <dbReference type="EMBL" id="SEN54333.1"/>
    </source>
</evidence>
<keyword evidence="6 9" id="KW-0238">DNA-binding</keyword>
<dbReference type="InterPro" id="IPR011006">
    <property type="entry name" value="CheY-like_superfamily"/>
</dbReference>
<keyword evidence="13" id="KW-1185">Reference proteome</keyword>
<keyword evidence="2" id="KW-0963">Cytoplasm</keyword>
<sequence>MTQANTRADKIVVVDDDARIRDLLRRYLSQEGFEVMVAEDGKNLNRILLRETVDLIVLDLMLPGEDGLSICRRLRAANDKTPIIMLTAKGEDVDRIVGLEIGADDYLGKPFNPRELLARVHAVLRRRPAVEAPGAPSTETEVVSFGSFVFDLSARTLKKDGEDLPLTTGEFAMLKALVRHPRQPLSREKLAQLARGREFEPFDRSLDVQVSRLRKLIETDPASPRYIQTVWGVGYVFVPDGGGNS</sequence>
<dbReference type="Proteomes" id="UP000199531">
    <property type="component" value="Unassembled WGS sequence"/>
</dbReference>
<dbReference type="Gene3D" id="1.10.10.10">
    <property type="entry name" value="Winged helix-like DNA-binding domain superfamily/Winged helix DNA-binding domain"/>
    <property type="match status" value="1"/>
</dbReference>
<dbReference type="InterPro" id="IPR036388">
    <property type="entry name" value="WH-like_DNA-bd_sf"/>
</dbReference>
<dbReference type="GO" id="GO:0000156">
    <property type="term" value="F:phosphorelay response regulator activity"/>
    <property type="evidence" value="ECO:0007669"/>
    <property type="project" value="TreeGrafter"/>
</dbReference>
<dbReference type="PANTHER" id="PTHR48111:SF4">
    <property type="entry name" value="DNA-BINDING DUAL TRANSCRIPTIONAL REGULATOR OMPR"/>
    <property type="match status" value="1"/>
</dbReference>
<gene>
    <name evidence="12" type="ORF">SAMN02745977_01522</name>
</gene>
<dbReference type="NCBIfam" id="NF007005">
    <property type="entry name" value="PRK09468.1"/>
    <property type="match status" value="1"/>
</dbReference>
<evidence type="ECO:0000256" key="5">
    <source>
        <dbReference type="ARBA" id="ARBA00023015"/>
    </source>
</evidence>
<dbReference type="Pfam" id="PF00072">
    <property type="entry name" value="Response_reg"/>
    <property type="match status" value="1"/>
</dbReference>
<dbReference type="FunFam" id="1.10.10.10:FF:000099">
    <property type="entry name" value="Two-component system response regulator TorR"/>
    <property type="match status" value="1"/>
</dbReference>
<evidence type="ECO:0000256" key="9">
    <source>
        <dbReference type="PROSITE-ProRule" id="PRU01091"/>
    </source>
</evidence>
<dbReference type="InterPro" id="IPR016032">
    <property type="entry name" value="Sig_transdc_resp-reg_C-effctor"/>
</dbReference>
<dbReference type="SMART" id="SM00448">
    <property type="entry name" value="REC"/>
    <property type="match status" value="1"/>
</dbReference>
<dbReference type="FunFam" id="3.40.50.2300:FF:000001">
    <property type="entry name" value="DNA-binding response regulator PhoB"/>
    <property type="match status" value="1"/>
</dbReference>
<evidence type="ECO:0000256" key="6">
    <source>
        <dbReference type="ARBA" id="ARBA00023125"/>
    </source>
</evidence>
<dbReference type="PROSITE" id="PS50110">
    <property type="entry name" value="RESPONSE_REGULATORY"/>
    <property type="match status" value="1"/>
</dbReference>
<evidence type="ECO:0000256" key="8">
    <source>
        <dbReference type="PROSITE-ProRule" id="PRU00169"/>
    </source>
</evidence>
<evidence type="ECO:0000256" key="7">
    <source>
        <dbReference type="ARBA" id="ARBA00023163"/>
    </source>
</evidence>
<dbReference type="CDD" id="cd17574">
    <property type="entry name" value="REC_OmpR"/>
    <property type="match status" value="1"/>
</dbReference>
<dbReference type="AlphaFoldDB" id="A0A1H8HDQ8"/>
<dbReference type="PANTHER" id="PTHR48111">
    <property type="entry name" value="REGULATOR OF RPOS"/>
    <property type="match status" value="1"/>
</dbReference>
<name>A0A1H8HDQ8_9BURK</name>
<evidence type="ECO:0000256" key="3">
    <source>
        <dbReference type="ARBA" id="ARBA00022553"/>
    </source>
</evidence>
<comment type="subcellular location">
    <subcellularLocation>
        <location evidence="1">Cytoplasm</location>
    </subcellularLocation>
</comment>
<evidence type="ECO:0000256" key="4">
    <source>
        <dbReference type="ARBA" id="ARBA00023012"/>
    </source>
</evidence>
<feature type="domain" description="Response regulatory" evidence="10">
    <location>
        <begin position="10"/>
        <end position="124"/>
    </location>
</feature>
<dbReference type="Gene3D" id="3.40.50.2300">
    <property type="match status" value="1"/>
</dbReference>
<organism evidence="12 13">
    <name type="scientific">Brachymonas denitrificans DSM 15123</name>
    <dbReference type="NCBI Taxonomy" id="1121117"/>
    <lineage>
        <taxon>Bacteria</taxon>
        <taxon>Pseudomonadati</taxon>
        <taxon>Pseudomonadota</taxon>
        <taxon>Betaproteobacteria</taxon>
        <taxon>Burkholderiales</taxon>
        <taxon>Comamonadaceae</taxon>
        <taxon>Brachymonas</taxon>
    </lineage>
</organism>
<dbReference type="InterPro" id="IPR039420">
    <property type="entry name" value="WalR-like"/>
</dbReference>
<dbReference type="GO" id="GO:0032993">
    <property type="term" value="C:protein-DNA complex"/>
    <property type="evidence" value="ECO:0007669"/>
    <property type="project" value="TreeGrafter"/>
</dbReference>
<dbReference type="InterPro" id="IPR001867">
    <property type="entry name" value="OmpR/PhoB-type_DNA-bd"/>
</dbReference>
<dbReference type="Pfam" id="PF00486">
    <property type="entry name" value="Trans_reg_C"/>
    <property type="match status" value="1"/>
</dbReference>
<dbReference type="GO" id="GO:0005829">
    <property type="term" value="C:cytosol"/>
    <property type="evidence" value="ECO:0007669"/>
    <property type="project" value="TreeGrafter"/>
</dbReference>
<keyword evidence="7" id="KW-0804">Transcription</keyword>
<feature type="modified residue" description="4-aspartylphosphate" evidence="8">
    <location>
        <position position="59"/>
    </location>
</feature>
<evidence type="ECO:0000313" key="13">
    <source>
        <dbReference type="Proteomes" id="UP000199531"/>
    </source>
</evidence>
<feature type="DNA-binding region" description="OmpR/PhoB-type" evidence="9">
    <location>
        <begin position="140"/>
        <end position="239"/>
    </location>
</feature>
<dbReference type="SUPFAM" id="SSF52172">
    <property type="entry name" value="CheY-like"/>
    <property type="match status" value="1"/>
</dbReference>
<dbReference type="RefSeq" id="WP_091816107.1">
    <property type="nucleotide sequence ID" value="NZ_FOCW01000002.1"/>
</dbReference>
<proteinExistence type="predicted"/>
<evidence type="ECO:0000259" key="10">
    <source>
        <dbReference type="PROSITE" id="PS50110"/>
    </source>
</evidence>
<dbReference type="SUPFAM" id="SSF46894">
    <property type="entry name" value="C-terminal effector domain of the bipartite response regulators"/>
    <property type="match status" value="1"/>
</dbReference>
<dbReference type="InterPro" id="IPR001789">
    <property type="entry name" value="Sig_transdc_resp-reg_receiver"/>
</dbReference>
<dbReference type="STRING" id="1121117.SAMN02745977_01522"/>
<evidence type="ECO:0000256" key="1">
    <source>
        <dbReference type="ARBA" id="ARBA00004496"/>
    </source>
</evidence>
<keyword evidence="4" id="KW-0902">Two-component regulatory system</keyword>
<dbReference type="OrthoDB" id="165980at2"/>
<protein>
    <submittedName>
        <fullName evidence="12">Two-component system, OmpR family, phosphate regulon response regulator OmpR</fullName>
    </submittedName>
</protein>